<evidence type="ECO:0000313" key="2">
    <source>
        <dbReference type="Proteomes" id="UP000789342"/>
    </source>
</evidence>
<organism evidence="1 2">
    <name type="scientific">Acaulospora morrowiae</name>
    <dbReference type="NCBI Taxonomy" id="94023"/>
    <lineage>
        <taxon>Eukaryota</taxon>
        <taxon>Fungi</taxon>
        <taxon>Fungi incertae sedis</taxon>
        <taxon>Mucoromycota</taxon>
        <taxon>Glomeromycotina</taxon>
        <taxon>Glomeromycetes</taxon>
        <taxon>Diversisporales</taxon>
        <taxon>Acaulosporaceae</taxon>
        <taxon>Acaulospora</taxon>
    </lineage>
</organism>
<comment type="caution">
    <text evidence="1">The sequence shown here is derived from an EMBL/GenBank/DDBJ whole genome shotgun (WGS) entry which is preliminary data.</text>
</comment>
<gene>
    <name evidence="1" type="ORF">AMORRO_LOCUS11138</name>
</gene>
<reference evidence="1" key="1">
    <citation type="submission" date="2021-06" db="EMBL/GenBank/DDBJ databases">
        <authorList>
            <person name="Kallberg Y."/>
            <person name="Tangrot J."/>
            <person name="Rosling A."/>
        </authorList>
    </citation>
    <scope>NUCLEOTIDE SEQUENCE</scope>
    <source>
        <strain evidence="1">CL551</strain>
    </source>
</reference>
<dbReference type="Proteomes" id="UP000789342">
    <property type="component" value="Unassembled WGS sequence"/>
</dbReference>
<name>A0A9N9EH78_9GLOM</name>
<dbReference type="AlphaFoldDB" id="A0A9N9EH78"/>
<sequence length="137" mass="16404">MEDDIISQLEGPKQFWDELNAILVQGERDQDTAQKSIDLYVNIMTKSQDEFLKRNMHLERCCFNLLDSPMFRKFSDKVIERLIYLATTLLDLRQLWMIYNILLLVGKENSQYLKFMLNIRKCNFIPKLKQHISELEQ</sequence>
<protein>
    <submittedName>
        <fullName evidence="1">7668_t:CDS:1</fullName>
    </submittedName>
</protein>
<dbReference type="OrthoDB" id="445362at2759"/>
<keyword evidence="2" id="KW-1185">Reference proteome</keyword>
<proteinExistence type="predicted"/>
<evidence type="ECO:0000313" key="1">
    <source>
        <dbReference type="EMBL" id="CAG8678428.1"/>
    </source>
</evidence>
<feature type="non-terminal residue" evidence="1">
    <location>
        <position position="137"/>
    </location>
</feature>
<dbReference type="EMBL" id="CAJVPV010013507">
    <property type="protein sequence ID" value="CAG8678428.1"/>
    <property type="molecule type" value="Genomic_DNA"/>
</dbReference>
<accession>A0A9N9EH78</accession>